<evidence type="ECO:0000313" key="2">
    <source>
        <dbReference type="Proteomes" id="UP000197090"/>
    </source>
</evidence>
<protein>
    <submittedName>
        <fullName evidence="1">Uncharacterized protein</fullName>
    </submittedName>
</protein>
<dbReference type="AlphaFoldDB" id="A0A246ID92"/>
<evidence type="ECO:0000313" key="1">
    <source>
        <dbReference type="EMBL" id="OWQ77994.1"/>
    </source>
</evidence>
<dbReference type="Proteomes" id="UP000197090">
    <property type="component" value="Unassembled WGS sequence"/>
</dbReference>
<name>A0A246ID92_STEMA</name>
<sequence>MVDLAPSLLVTSERRKHKGRTLARIDSEQKMLASGPLGPERLVLNIAIDYMERHPGMTFSQAVFAAQAYCDRAHS</sequence>
<gene>
    <name evidence="1" type="ORF">CEE63_03010</name>
</gene>
<proteinExistence type="predicted"/>
<reference evidence="1 2" key="1">
    <citation type="submission" date="2017-06" db="EMBL/GenBank/DDBJ databases">
        <authorList>
            <person name="Kim H.J."/>
            <person name="Triplett B.A."/>
        </authorList>
    </citation>
    <scope>NUCLEOTIDE SEQUENCE [LARGE SCALE GENOMIC DNA]</scope>
    <source>
        <strain evidence="1 2">594</strain>
    </source>
</reference>
<accession>A0A246ID92</accession>
<comment type="caution">
    <text evidence="1">The sequence shown here is derived from an EMBL/GenBank/DDBJ whole genome shotgun (WGS) entry which is preliminary data.</text>
</comment>
<dbReference type="EMBL" id="NIVX01000026">
    <property type="protein sequence ID" value="OWQ77994.1"/>
    <property type="molecule type" value="Genomic_DNA"/>
</dbReference>
<organism evidence="1 2">
    <name type="scientific">Stenotrophomonas maltophilia</name>
    <name type="common">Pseudomonas maltophilia</name>
    <name type="synonym">Xanthomonas maltophilia</name>
    <dbReference type="NCBI Taxonomy" id="40324"/>
    <lineage>
        <taxon>Bacteria</taxon>
        <taxon>Pseudomonadati</taxon>
        <taxon>Pseudomonadota</taxon>
        <taxon>Gammaproteobacteria</taxon>
        <taxon>Lysobacterales</taxon>
        <taxon>Lysobacteraceae</taxon>
        <taxon>Stenotrophomonas</taxon>
        <taxon>Stenotrophomonas maltophilia group</taxon>
    </lineage>
</organism>